<dbReference type="PANTHER" id="PTHR22594:SF5">
    <property type="entry name" value="ASPARTATE--TRNA LIGASE, MITOCHONDRIAL"/>
    <property type="match status" value="1"/>
</dbReference>
<feature type="binding site" evidence="7">
    <location>
        <begin position="216"/>
        <end position="218"/>
    </location>
    <ligand>
        <name>ATP</name>
        <dbReference type="ChEBI" id="CHEBI:30616"/>
    </ligand>
</feature>
<dbReference type="SUPFAM" id="SSF55681">
    <property type="entry name" value="Class II aaRS and biotin synthetases"/>
    <property type="match status" value="1"/>
</dbReference>
<comment type="subcellular location">
    <subcellularLocation>
        <location evidence="7">Cytoplasm</location>
    </subcellularLocation>
</comment>
<dbReference type="InterPro" id="IPR006195">
    <property type="entry name" value="aa-tRNA-synth_II"/>
</dbReference>
<dbReference type="GO" id="GO:0005524">
    <property type="term" value="F:ATP binding"/>
    <property type="evidence" value="ECO:0007669"/>
    <property type="project" value="UniProtKB-UniRule"/>
</dbReference>
<keyword evidence="7" id="KW-0963">Cytoplasm</keyword>
<dbReference type="PROSITE" id="PS50862">
    <property type="entry name" value="AA_TRNA_LIGASE_II"/>
    <property type="match status" value="1"/>
</dbReference>
<evidence type="ECO:0000256" key="5">
    <source>
        <dbReference type="ARBA" id="ARBA00022917"/>
    </source>
</evidence>
<feature type="binding site" evidence="7">
    <location>
        <begin position="534"/>
        <end position="537"/>
    </location>
    <ligand>
        <name>ATP</name>
        <dbReference type="ChEBI" id="CHEBI:30616"/>
    </ligand>
</feature>
<dbReference type="InterPro" id="IPR012340">
    <property type="entry name" value="NA-bd_OB-fold"/>
</dbReference>
<feature type="binding site" evidence="7">
    <location>
        <position position="216"/>
    </location>
    <ligand>
        <name>L-aspartate</name>
        <dbReference type="ChEBI" id="CHEBI:29991"/>
    </ligand>
</feature>
<feature type="binding site" evidence="7">
    <location>
        <position position="448"/>
    </location>
    <ligand>
        <name>L-aspartate</name>
        <dbReference type="ChEBI" id="CHEBI:29991"/>
    </ligand>
</feature>
<evidence type="ECO:0000256" key="8">
    <source>
        <dbReference type="SAM" id="MobiDB-lite"/>
    </source>
</evidence>
<dbReference type="InterPro" id="IPR002312">
    <property type="entry name" value="Asp/Asn-tRNA-synth_IIb"/>
</dbReference>
<evidence type="ECO:0000256" key="1">
    <source>
        <dbReference type="ARBA" id="ARBA00006303"/>
    </source>
</evidence>
<feature type="site" description="Important for tRNA non-discrimination" evidence="7">
    <location>
        <position position="31"/>
    </location>
</feature>
<proteinExistence type="inferred from homology"/>
<dbReference type="Gene3D" id="3.30.1360.30">
    <property type="entry name" value="GAD-like domain"/>
    <property type="match status" value="1"/>
</dbReference>
<dbReference type="SUPFAM" id="SSF55261">
    <property type="entry name" value="GAD domain-like"/>
    <property type="match status" value="1"/>
</dbReference>
<dbReference type="EMBL" id="BAOP01000010">
    <property type="protein sequence ID" value="GAC79524.1"/>
    <property type="molecule type" value="Genomic_DNA"/>
</dbReference>
<keyword evidence="2 7" id="KW-0436">Ligase</keyword>
<dbReference type="EC" id="6.1.1.23" evidence="7"/>
<keyword evidence="4 7" id="KW-0067">ATP-binding</keyword>
<organism evidence="10 11">
    <name type="scientific">Gordonia malaquae NBRC 108250</name>
    <dbReference type="NCBI Taxonomy" id="1223542"/>
    <lineage>
        <taxon>Bacteria</taxon>
        <taxon>Bacillati</taxon>
        <taxon>Actinomycetota</taxon>
        <taxon>Actinomycetes</taxon>
        <taxon>Mycobacteriales</taxon>
        <taxon>Gordoniaceae</taxon>
        <taxon>Gordonia</taxon>
    </lineage>
</organism>
<feature type="binding site" evidence="7">
    <location>
        <position position="482"/>
    </location>
    <ligand>
        <name>ATP</name>
        <dbReference type="ChEBI" id="CHEBI:30616"/>
    </ligand>
</feature>
<dbReference type="CDD" id="cd04317">
    <property type="entry name" value="EcAspRS_like_N"/>
    <property type="match status" value="1"/>
</dbReference>
<dbReference type="GO" id="GO:0003676">
    <property type="term" value="F:nucleic acid binding"/>
    <property type="evidence" value="ECO:0007669"/>
    <property type="project" value="InterPro"/>
</dbReference>
<keyword evidence="6 7" id="KW-0030">Aminoacyl-tRNA synthetase</keyword>
<feature type="binding site" evidence="7">
    <location>
        <position position="489"/>
    </location>
    <ligand>
        <name>L-aspartate</name>
        <dbReference type="ChEBI" id="CHEBI:29991"/>
    </ligand>
</feature>
<feature type="region of interest" description="Aspartate" evidence="7">
    <location>
        <begin position="194"/>
        <end position="197"/>
    </location>
</feature>
<dbReference type="GO" id="GO:0006422">
    <property type="term" value="P:aspartyl-tRNA aminoacylation"/>
    <property type="evidence" value="ECO:0007669"/>
    <property type="project" value="UniProtKB-UniRule"/>
</dbReference>
<evidence type="ECO:0000256" key="4">
    <source>
        <dbReference type="ARBA" id="ARBA00022840"/>
    </source>
</evidence>
<dbReference type="GO" id="GO:0050560">
    <property type="term" value="F:aspartate-tRNA(Asn) ligase activity"/>
    <property type="evidence" value="ECO:0007669"/>
    <property type="project" value="UniProtKB-EC"/>
</dbReference>
<dbReference type="InterPro" id="IPR004365">
    <property type="entry name" value="NA-bd_OB_tRNA"/>
</dbReference>
<dbReference type="InterPro" id="IPR047090">
    <property type="entry name" value="AspRS_core"/>
</dbReference>
<evidence type="ECO:0000256" key="2">
    <source>
        <dbReference type="ARBA" id="ARBA00022598"/>
    </source>
</evidence>
<dbReference type="HAMAP" id="MF_00044">
    <property type="entry name" value="Asp_tRNA_synth_type1"/>
    <property type="match status" value="1"/>
</dbReference>
<dbReference type="GO" id="GO:0005737">
    <property type="term" value="C:cytoplasm"/>
    <property type="evidence" value="ECO:0007669"/>
    <property type="project" value="UniProtKB-SubCell"/>
</dbReference>
<feature type="site" description="Important for tRNA non-discrimination" evidence="7">
    <location>
        <position position="80"/>
    </location>
</feature>
<dbReference type="Pfam" id="PF00152">
    <property type="entry name" value="tRNA-synt_2"/>
    <property type="match status" value="1"/>
</dbReference>
<dbReference type="InterPro" id="IPR004524">
    <property type="entry name" value="Asp-tRNA-ligase_1"/>
</dbReference>
<accession>M3VET1</accession>
<dbReference type="InterPro" id="IPR045864">
    <property type="entry name" value="aa-tRNA-synth_II/BPL/LPL"/>
</dbReference>
<dbReference type="InterPro" id="IPR004364">
    <property type="entry name" value="Aa-tRNA-synt_II"/>
</dbReference>
<comment type="function">
    <text evidence="7">Aspartyl-tRNA synthetase with relaxed tRNA specificity since it is able to aspartylate not only its cognate tRNA(Asp) but also tRNA(Asn). Reaction proceeds in two steps: L-aspartate is first activated by ATP to form Asp-AMP and then transferred to the acceptor end of tRNA(Asp/Asn).</text>
</comment>
<dbReference type="OrthoDB" id="9802326at2"/>
<dbReference type="STRING" id="410332.SAMN04488550_2134"/>
<reference evidence="10 11" key="1">
    <citation type="submission" date="2013-02" db="EMBL/GenBank/DDBJ databases">
        <title>Whole genome shotgun sequence of Gordonia malaquae NBRC 108250.</title>
        <authorList>
            <person name="Yoshida I."/>
            <person name="Hosoyama A."/>
            <person name="Tsuchikane K."/>
            <person name="Ando Y."/>
            <person name="Baba S."/>
            <person name="Ohji S."/>
            <person name="Hamada M."/>
            <person name="Tamura T."/>
            <person name="Yamazoe A."/>
            <person name="Yamazaki S."/>
            <person name="Fujita N."/>
        </authorList>
    </citation>
    <scope>NUCLEOTIDE SEQUENCE [LARGE SCALE GENOMIC DNA]</scope>
    <source>
        <strain evidence="10 11">NBRC 108250</strain>
    </source>
</reference>
<feature type="binding site" evidence="7">
    <location>
        <position position="225"/>
    </location>
    <ligand>
        <name>ATP</name>
        <dbReference type="ChEBI" id="CHEBI:30616"/>
    </ligand>
</feature>
<dbReference type="AlphaFoldDB" id="M3VET1"/>
<comment type="similarity">
    <text evidence="1 7">Belongs to the class-II aminoacyl-tRNA synthetase family. Type 1 subfamily.</text>
</comment>
<evidence type="ECO:0000256" key="3">
    <source>
        <dbReference type="ARBA" id="ARBA00022741"/>
    </source>
</evidence>
<dbReference type="Pfam" id="PF02938">
    <property type="entry name" value="GAD"/>
    <property type="match status" value="1"/>
</dbReference>
<dbReference type="RefSeq" id="WP_008377997.1">
    <property type="nucleotide sequence ID" value="NZ_BAOP01000010.1"/>
</dbReference>
<comment type="catalytic activity">
    <reaction evidence="7">
        <text>tRNA(Asx) + L-aspartate + ATP = L-aspartyl-tRNA(Asx) + AMP + diphosphate</text>
        <dbReference type="Rhea" id="RHEA:18349"/>
        <dbReference type="Rhea" id="RHEA-COMP:9710"/>
        <dbReference type="Rhea" id="RHEA-COMP:9711"/>
        <dbReference type="ChEBI" id="CHEBI:29991"/>
        <dbReference type="ChEBI" id="CHEBI:30616"/>
        <dbReference type="ChEBI" id="CHEBI:33019"/>
        <dbReference type="ChEBI" id="CHEBI:78442"/>
        <dbReference type="ChEBI" id="CHEBI:78516"/>
        <dbReference type="ChEBI" id="CHEBI:456215"/>
        <dbReference type="EC" id="6.1.1.23"/>
    </reaction>
</comment>
<dbReference type="InterPro" id="IPR047089">
    <property type="entry name" value="Asp-tRNA-ligase_1_N"/>
</dbReference>
<evidence type="ECO:0000259" key="9">
    <source>
        <dbReference type="PROSITE" id="PS50862"/>
    </source>
</evidence>
<dbReference type="PRINTS" id="PR01042">
    <property type="entry name" value="TRNASYNTHASP"/>
</dbReference>
<comment type="caution">
    <text evidence="10">The sequence shown here is derived from an EMBL/GenBank/DDBJ whole genome shotgun (WGS) entry which is preliminary data.</text>
</comment>
<feature type="region of interest" description="Disordered" evidence="8">
    <location>
        <begin position="562"/>
        <end position="601"/>
    </location>
</feature>
<dbReference type="CDD" id="cd00777">
    <property type="entry name" value="AspRS_core"/>
    <property type="match status" value="1"/>
</dbReference>
<dbReference type="Pfam" id="PF01336">
    <property type="entry name" value="tRNA_anti-codon"/>
    <property type="match status" value="1"/>
</dbReference>
<dbReference type="NCBIfam" id="NF001750">
    <property type="entry name" value="PRK00476.1"/>
    <property type="match status" value="1"/>
</dbReference>
<gene>
    <name evidence="7 10" type="primary">aspS</name>
    <name evidence="10" type="ORF">GM1_010_01140</name>
</gene>
<dbReference type="Gene3D" id="3.30.930.10">
    <property type="entry name" value="Bira Bifunctional Protein, Domain 2"/>
    <property type="match status" value="1"/>
</dbReference>
<dbReference type="InterPro" id="IPR029351">
    <property type="entry name" value="GAD_dom"/>
</dbReference>
<feature type="binding site" evidence="7">
    <location>
        <position position="170"/>
    </location>
    <ligand>
        <name>L-aspartate</name>
        <dbReference type="ChEBI" id="CHEBI:29991"/>
    </ligand>
</feature>
<evidence type="ECO:0000256" key="7">
    <source>
        <dbReference type="HAMAP-Rule" id="MF_00044"/>
    </source>
</evidence>
<evidence type="ECO:0000313" key="10">
    <source>
        <dbReference type="EMBL" id="GAC79524.1"/>
    </source>
</evidence>
<dbReference type="NCBIfam" id="TIGR00459">
    <property type="entry name" value="aspS_bact"/>
    <property type="match status" value="1"/>
</dbReference>
<dbReference type="GO" id="GO:0004815">
    <property type="term" value="F:aspartate-tRNA ligase activity"/>
    <property type="evidence" value="ECO:0007669"/>
    <property type="project" value="UniProtKB-UniRule"/>
</dbReference>
<evidence type="ECO:0000256" key="6">
    <source>
        <dbReference type="ARBA" id="ARBA00023146"/>
    </source>
</evidence>
<protein>
    <recommendedName>
        <fullName evidence="7">Aspartate--tRNA(Asp/Asn) ligase</fullName>
        <ecNumber evidence="7">6.1.1.23</ecNumber>
    </recommendedName>
    <alternativeName>
        <fullName evidence="7">Aspartyl-tRNA synthetase</fullName>
        <shortName evidence="7">AspRS</shortName>
    </alternativeName>
    <alternativeName>
        <fullName evidence="7">Non-discriminating aspartyl-tRNA synthetase</fullName>
        <shortName evidence="7">ND-AspRS</shortName>
    </alternativeName>
</protein>
<evidence type="ECO:0000313" key="11">
    <source>
        <dbReference type="Proteomes" id="UP000035009"/>
    </source>
</evidence>
<keyword evidence="3 7" id="KW-0547">Nucleotide-binding</keyword>
<dbReference type="Proteomes" id="UP000035009">
    <property type="component" value="Unassembled WGS sequence"/>
</dbReference>
<dbReference type="eggNOG" id="COG0173">
    <property type="taxonomic scope" value="Bacteria"/>
</dbReference>
<dbReference type="SUPFAM" id="SSF50249">
    <property type="entry name" value="Nucleic acid-binding proteins"/>
    <property type="match status" value="1"/>
</dbReference>
<dbReference type="Gene3D" id="2.40.50.140">
    <property type="entry name" value="Nucleic acid-binding proteins"/>
    <property type="match status" value="1"/>
</dbReference>
<name>M3VET1_GORML</name>
<keyword evidence="11" id="KW-1185">Reference proteome</keyword>
<dbReference type="PANTHER" id="PTHR22594">
    <property type="entry name" value="ASPARTYL/LYSYL-TRNA SYNTHETASE"/>
    <property type="match status" value="1"/>
</dbReference>
<feature type="domain" description="Aminoacyl-transfer RNA synthetases class-II family profile" evidence="9">
    <location>
        <begin position="137"/>
        <end position="555"/>
    </location>
</feature>
<comment type="subunit">
    <text evidence="7">Homodimer.</text>
</comment>
<dbReference type="InterPro" id="IPR004115">
    <property type="entry name" value="GAD-like_sf"/>
</dbReference>
<sequence>MLRTHFAGSLRREDASQTVTVTGWVARRRDHGGVVFIDLRDSSGLVQVVFRDDEVAEAAHRLRAEYCVKVTGVVEERPEGSENAALASGAVELNATELVVLNESAPLPFQLDEQPGEEARLRHRYLDLRREGPARAIRLRSQVSAAARAVLGSHDFVEIETPTLTRSTPEGARDFLVPARLQPGTFYALPQSPQLFKQLLMVAGMERYYQIARCYRDEDFRADRQPEFTQLDIEMSFVDEDDVIALAEEILASLWKLIGHEITAPIPRITYADAMRRFGSDKPDLRFDIELVECTEFFADSPFRVFKAPYVGAVVMTGGASQPRRQLDAWQEWAKQRGAKGLAYVLVQEDGTLTGPVAKNISDAEREGIAAHVGAKPGDCIFFAAGAVKPMRALLGAARGEIARKLDLIKDGDWAFTWVVDAPMFEPAGDAVEAGDVAVGSGAWTAVHHAFTSPKPECLDNLEADPGAAVAYAYDIVCNGNEIGGGSIRIHRRDVQERVFKIMGIGEEEAQEKFGFLLDAFSYGAPPHGGIAFGWDRITSLLAGESSIREVIAFPKSGGGVDPLTDAPAAITPEQRKESGIDFKPAPKAAAEVAGEGQANA</sequence>
<keyword evidence="5 7" id="KW-0648">Protein biosynthesis</keyword>